<dbReference type="InterPro" id="IPR012336">
    <property type="entry name" value="Thioredoxin-like_fold"/>
</dbReference>
<accession>A0A1T4PGC8</accession>
<protein>
    <submittedName>
        <fullName evidence="2">Thioredoxin-related protein</fullName>
    </submittedName>
</protein>
<dbReference type="AlphaFoldDB" id="A0A1T4PGC8"/>
<gene>
    <name evidence="2" type="ORF">SAMN02745118_02145</name>
</gene>
<sequence length="151" mass="17372">MSNNKKVIILLLIVSLIGGSYVIKKVLKNDQKVSGSLRDRIKIAEEQNQPIIIYFTYSSDCCESTREYFDKFNNLIQQLKEKFNQEVVFVNVDIAVEDQSEKEIIKELSMRYGVKDAPSLLLLDNKKSKVGLLEGLFEKEEAIKLIQRVVQ</sequence>
<feature type="domain" description="Thioredoxin-like fold" evidence="1">
    <location>
        <begin position="44"/>
        <end position="145"/>
    </location>
</feature>
<evidence type="ECO:0000313" key="2">
    <source>
        <dbReference type="EMBL" id="SJZ89828.1"/>
    </source>
</evidence>
<dbReference type="RefSeq" id="WP_078810596.1">
    <property type="nucleotide sequence ID" value="NZ_FUWM01000018.1"/>
</dbReference>
<dbReference type="Proteomes" id="UP000190625">
    <property type="component" value="Unassembled WGS sequence"/>
</dbReference>
<proteinExistence type="predicted"/>
<keyword evidence="3" id="KW-1185">Reference proteome</keyword>
<dbReference type="OrthoDB" id="1787216at2"/>
<dbReference type="Pfam" id="PF13098">
    <property type="entry name" value="Thioredoxin_2"/>
    <property type="match status" value="1"/>
</dbReference>
<dbReference type="SUPFAM" id="SSF52833">
    <property type="entry name" value="Thioredoxin-like"/>
    <property type="match status" value="1"/>
</dbReference>
<dbReference type="InterPro" id="IPR036249">
    <property type="entry name" value="Thioredoxin-like_sf"/>
</dbReference>
<dbReference type="STRING" id="142842.SAMN02745118_02145"/>
<organism evidence="2 3">
    <name type="scientific">Selenihalanaerobacter shriftii</name>
    <dbReference type="NCBI Taxonomy" id="142842"/>
    <lineage>
        <taxon>Bacteria</taxon>
        <taxon>Bacillati</taxon>
        <taxon>Bacillota</taxon>
        <taxon>Clostridia</taxon>
        <taxon>Halanaerobiales</taxon>
        <taxon>Halobacteroidaceae</taxon>
        <taxon>Selenihalanaerobacter</taxon>
    </lineage>
</organism>
<evidence type="ECO:0000313" key="3">
    <source>
        <dbReference type="Proteomes" id="UP000190625"/>
    </source>
</evidence>
<reference evidence="3" key="1">
    <citation type="submission" date="2017-02" db="EMBL/GenBank/DDBJ databases">
        <authorList>
            <person name="Varghese N."/>
            <person name="Submissions S."/>
        </authorList>
    </citation>
    <scope>NUCLEOTIDE SEQUENCE [LARGE SCALE GENOMIC DNA]</scope>
    <source>
        <strain evidence="3">ATCC BAA-73</strain>
    </source>
</reference>
<dbReference type="Gene3D" id="3.40.30.10">
    <property type="entry name" value="Glutaredoxin"/>
    <property type="match status" value="1"/>
</dbReference>
<evidence type="ECO:0000259" key="1">
    <source>
        <dbReference type="Pfam" id="PF13098"/>
    </source>
</evidence>
<dbReference type="EMBL" id="FUWM01000018">
    <property type="protein sequence ID" value="SJZ89828.1"/>
    <property type="molecule type" value="Genomic_DNA"/>
</dbReference>
<name>A0A1T4PGC8_9FIRM</name>